<proteinExistence type="inferred from homology"/>
<dbReference type="GO" id="GO:0061630">
    <property type="term" value="F:ubiquitin protein ligase activity"/>
    <property type="evidence" value="ECO:0007669"/>
    <property type="project" value="UniProtKB-EC"/>
</dbReference>
<evidence type="ECO:0000256" key="9">
    <source>
        <dbReference type="ARBA" id="ARBA00022833"/>
    </source>
</evidence>
<evidence type="ECO:0000256" key="4">
    <source>
        <dbReference type="ARBA" id="ARBA00012483"/>
    </source>
</evidence>
<dbReference type="AlphaFoldDB" id="A0AA38II06"/>
<dbReference type="Proteomes" id="UP001168821">
    <property type="component" value="Unassembled WGS sequence"/>
</dbReference>
<dbReference type="InterPro" id="IPR013083">
    <property type="entry name" value="Znf_RING/FYVE/PHD"/>
</dbReference>
<name>A0AA38II06_9CUCU</name>
<sequence length="199" mass="23218">MANENIQDFVEMLQDNVFSCSVCKNLLVTPVMTVENIGDVCHDCFQTKNEENKWNSLPNTRLDAILKKFKFPCKFQSEGCENVVLYDDLKQHESYCIYRPVDCLIPNKACEWIGKLVDLFKHFEEKHETHVLNEQCGEYSFDINLLWESREKCCASVGFEPTSPSNPGWYANRYTTRQLIFTLLYPRVIVPPHYKVSTQ</sequence>
<dbReference type="GO" id="GO:0031624">
    <property type="term" value="F:ubiquitin conjugating enzyme binding"/>
    <property type="evidence" value="ECO:0007669"/>
    <property type="project" value="TreeGrafter"/>
</dbReference>
<dbReference type="EMBL" id="JALNTZ010000004">
    <property type="protein sequence ID" value="KAJ3657080.1"/>
    <property type="molecule type" value="Genomic_DNA"/>
</dbReference>
<dbReference type="PROSITE" id="PS51081">
    <property type="entry name" value="ZF_SIAH"/>
    <property type="match status" value="1"/>
</dbReference>
<dbReference type="FunFam" id="3.30.40.10:FF:000041">
    <property type="entry name" value="E3 ubiquitin-protein ligase SINAT3"/>
    <property type="match status" value="1"/>
</dbReference>
<feature type="domain" description="SIAH-type" evidence="11">
    <location>
        <begin position="68"/>
        <end position="128"/>
    </location>
</feature>
<dbReference type="InterPro" id="IPR004162">
    <property type="entry name" value="SINA-like_animal"/>
</dbReference>
<protein>
    <recommendedName>
        <fullName evidence="4">RING-type E3 ubiquitin transferase</fullName>
        <ecNumber evidence="4">2.3.2.27</ecNumber>
    </recommendedName>
</protein>
<dbReference type="SUPFAM" id="SSF49599">
    <property type="entry name" value="TRAF domain-like"/>
    <property type="match status" value="1"/>
</dbReference>
<dbReference type="PANTHER" id="PTHR45877:SF2">
    <property type="entry name" value="E3 UBIQUITIN-PROTEIN LIGASE SINA-RELATED"/>
    <property type="match status" value="1"/>
</dbReference>
<evidence type="ECO:0000259" key="11">
    <source>
        <dbReference type="PROSITE" id="PS51081"/>
    </source>
</evidence>
<evidence type="ECO:0000256" key="6">
    <source>
        <dbReference type="ARBA" id="ARBA00022723"/>
    </source>
</evidence>
<comment type="similarity">
    <text evidence="3">Belongs to the SINA (Seven in absentia) family.</text>
</comment>
<dbReference type="GO" id="GO:0008270">
    <property type="term" value="F:zinc ion binding"/>
    <property type="evidence" value="ECO:0007669"/>
    <property type="project" value="UniProtKB-KW"/>
</dbReference>
<keyword evidence="5" id="KW-0808">Transferase</keyword>
<dbReference type="EC" id="2.3.2.27" evidence="4"/>
<dbReference type="InterPro" id="IPR013010">
    <property type="entry name" value="Znf_SIAH"/>
</dbReference>
<dbReference type="Pfam" id="PF21361">
    <property type="entry name" value="Sina_ZnF"/>
    <property type="match status" value="1"/>
</dbReference>
<comment type="catalytic activity">
    <reaction evidence="1">
        <text>S-ubiquitinyl-[E2 ubiquitin-conjugating enzyme]-L-cysteine + [acceptor protein]-L-lysine = [E2 ubiquitin-conjugating enzyme]-L-cysteine + N(6)-ubiquitinyl-[acceptor protein]-L-lysine.</text>
        <dbReference type="EC" id="2.3.2.27"/>
    </reaction>
</comment>
<comment type="pathway">
    <text evidence="2">Protein modification; protein ubiquitination.</text>
</comment>
<evidence type="ECO:0000256" key="5">
    <source>
        <dbReference type="ARBA" id="ARBA00022679"/>
    </source>
</evidence>
<reference evidence="12" key="1">
    <citation type="journal article" date="2023" name="G3 (Bethesda)">
        <title>Whole genome assemblies of Zophobas morio and Tenebrio molitor.</title>
        <authorList>
            <person name="Kaur S."/>
            <person name="Stinson S.A."/>
            <person name="diCenzo G.C."/>
        </authorList>
    </citation>
    <scope>NUCLEOTIDE SEQUENCE</scope>
    <source>
        <strain evidence="12">QUZm001</strain>
    </source>
</reference>
<evidence type="ECO:0000313" key="14">
    <source>
        <dbReference type="Proteomes" id="UP001168821"/>
    </source>
</evidence>
<evidence type="ECO:0000256" key="1">
    <source>
        <dbReference type="ARBA" id="ARBA00000900"/>
    </source>
</evidence>
<dbReference type="Gene3D" id="3.30.40.10">
    <property type="entry name" value="Zinc/RING finger domain, C3HC4 (zinc finger)"/>
    <property type="match status" value="1"/>
</dbReference>
<keyword evidence="6" id="KW-0479">Metal-binding</keyword>
<evidence type="ECO:0000313" key="12">
    <source>
        <dbReference type="EMBL" id="KAJ3657077.1"/>
    </source>
</evidence>
<dbReference type="EMBL" id="JALNTZ010000004">
    <property type="protein sequence ID" value="KAJ3657077.1"/>
    <property type="molecule type" value="Genomic_DNA"/>
</dbReference>
<keyword evidence="8" id="KW-0833">Ubl conjugation pathway</keyword>
<evidence type="ECO:0000256" key="3">
    <source>
        <dbReference type="ARBA" id="ARBA00009119"/>
    </source>
</evidence>
<keyword evidence="9" id="KW-0862">Zinc</keyword>
<dbReference type="GO" id="GO:0043161">
    <property type="term" value="P:proteasome-mediated ubiquitin-dependent protein catabolic process"/>
    <property type="evidence" value="ECO:0007669"/>
    <property type="project" value="TreeGrafter"/>
</dbReference>
<evidence type="ECO:0000256" key="2">
    <source>
        <dbReference type="ARBA" id="ARBA00004906"/>
    </source>
</evidence>
<accession>A0AA38II06</accession>
<dbReference type="GO" id="GO:0005737">
    <property type="term" value="C:cytoplasm"/>
    <property type="evidence" value="ECO:0007669"/>
    <property type="project" value="TreeGrafter"/>
</dbReference>
<evidence type="ECO:0000256" key="10">
    <source>
        <dbReference type="PROSITE-ProRule" id="PRU00455"/>
    </source>
</evidence>
<evidence type="ECO:0000256" key="7">
    <source>
        <dbReference type="ARBA" id="ARBA00022771"/>
    </source>
</evidence>
<gene>
    <name evidence="12" type="ORF">Zmor_016107</name>
    <name evidence="13" type="ORF">Zmor_016110</name>
</gene>
<keyword evidence="7 10" id="KW-0863">Zinc-finger</keyword>
<keyword evidence="14" id="KW-1185">Reference proteome</keyword>
<organism evidence="12 14">
    <name type="scientific">Zophobas morio</name>
    <dbReference type="NCBI Taxonomy" id="2755281"/>
    <lineage>
        <taxon>Eukaryota</taxon>
        <taxon>Metazoa</taxon>
        <taxon>Ecdysozoa</taxon>
        <taxon>Arthropoda</taxon>
        <taxon>Hexapoda</taxon>
        <taxon>Insecta</taxon>
        <taxon>Pterygota</taxon>
        <taxon>Neoptera</taxon>
        <taxon>Endopterygota</taxon>
        <taxon>Coleoptera</taxon>
        <taxon>Polyphaga</taxon>
        <taxon>Cucujiformia</taxon>
        <taxon>Tenebrionidae</taxon>
        <taxon>Zophobas</taxon>
    </lineage>
</organism>
<comment type="caution">
    <text evidence="12">The sequence shown here is derived from an EMBL/GenBank/DDBJ whole genome shotgun (WGS) entry which is preliminary data.</text>
</comment>
<evidence type="ECO:0000256" key="8">
    <source>
        <dbReference type="ARBA" id="ARBA00022786"/>
    </source>
</evidence>
<dbReference type="PANTHER" id="PTHR45877">
    <property type="entry name" value="E3 UBIQUITIN-PROTEIN LIGASE SIAH2"/>
    <property type="match status" value="1"/>
</dbReference>
<evidence type="ECO:0000313" key="13">
    <source>
        <dbReference type="EMBL" id="KAJ3657080.1"/>
    </source>
</evidence>